<dbReference type="EMBL" id="JADGJD010000574">
    <property type="protein sequence ID" value="KAJ3049937.1"/>
    <property type="molecule type" value="Genomic_DNA"/>
</dbReference>
<dbReference type="PANTHER" id="PTHR45638">
    <property type="entry name" value="CYCLIC NUCLEOTIDE-GATED CATION CHANNEL SUBUNIT A"/>
    <property type="match status" value="1"/>
</dbReference>
<dbReference type="SMART" id="SM00100">
    <property type="entry name" value="cNMP"/>
    <property type="match status" value="1"/>
</dbReference>
<gene>
    <name evidence="12" type="primary">KIF27_3</name>
    <name evidence="12" type="ORF">HK097_009079</name>
</gene>
<keyword evidence="8" id="KW-0407">Ion channel</keyword>
<keyword evidence="4" id="KW-1133">Transmembrane helix</keyword>
<proteinExistence type="predicted"/>
<evidence type="ECO:0000256" key="5">
    <source>
        <dbReference type="ARBA" id="ARBA00023065"/>
    </source>
</evidence>
<organism evidence="12 13">
    <name type="scientific">Rhizophlyctis rosea</name>
    <dbReference type="NCBI Taxonomy" id="64517"/>
    <lineage>
        <taxon>Eukaryota</taxon>
        <taxon>Fungi</taxon>
        <taxon>Fungi incertae sedis</taxon>
        <taxon>Chytridiomycota</taxon>
        <taxon>Chytridiomycota incertae sedis</taxon>
        <taxon>Chytridiomycetes</taxon>
        <taxon>Rhizophlyctidales</taxon>
        <taxon>Rhizophlyctidaceae</taxon>
        <taxon>Rhizophlyctis</taxon>
    </lineage>
</organism>
<feature type="compositionally biased region" description="Basic and acidic residues" evidence="10">
    <location>
        <begin position="196"/>
        <end position="207"/>
    </location>
</feature>
<accession>A0AAD5X0P4</accession>
<evidence type="ECO:0000313" key="13">
    <source>
        <dbReference type="Proteomes" id="UP001212841"/>
    </source>
</evidence>
<dbReference type="Gene3D" id="2.60.120.10">
    <property type="entry name" value="Jelly Rolls"/>
    <property type="match status" value="1"/>
</dbReference>
<dbReference type="Proteomes" id="UP001212841">
    <property type="component" value="Unassembled WGS sequence"/>
</dbReference>
<dbReference type="Gene3D" id="1.10.287.630">
    <property type="entry name" value="Helix hairpin bin"/>
    <property type="match status" value="1"/>
</dbReference>
<keyword evidence="3" id="KW-0812">Transmembrane</keyword>
<keyword evidence="9" id="KW-0175">Coiled coil</keyword>
<feature type="region of interest" description="Disordered" evidence="10">
    <location>
        <begin position="755"/>
        <end position="788"/>
    </location>
</feature>
<evidence type="ECO:0000256" key="2">
    <source>
        <dbReference type="ARBA" id="ARBA00022448"/>
    </source>
</evidence>
<evidence type="ECO:0000313" key="12">
    <source>
        <dbReference type="EMBL" id="KAJ3049937.1"/>
    </source>
</evidence>
<feature type="compositionally biased region" description="Basic and acidic residues" evidence="10">
    <location>
        <begin position="14"/>
        <end position="24"/>
    </location>
</feature>
<dbReference type="InterPro" id="IPR018488">
    <property type="entry name" value="cNMP-bd_CS"/>
</dbReference>
<name>A0AAD5X0P4_9FUNG</name>
<evidence type="ECO:0000256" key="3">
    <source>
        <dbReference type="ARBA" id="ARBA00022692"/>
    </source>
</evidence>
<dbReference type="InterPro" id="IPR018490">
    <property type="entry name" value="cNMP-bd_dom_sf"/>
</dbReference>
<evidence type="ECO:0000256" key="8">
    <source>
        <dbReference type="ARBA" id="ARBA00023303"/>
    </source>
</evidence>
<feature type="coiled-coil region" evidence="9">
    <location>
        <begin position="700"/>
        <end position="743"/>
    </location>
</feature>
<sequence length="1076" mass="119028">MSASPPSQRSLPRRAKDGTGEASRHVVGSRPGVSLHRRDQPPARLLPQTFSAAEDDDADLEAGVPQQEESFSERKTGGFGLGMLIDSKLDPRDVHEEDEEGGDVSAMSLSVGSGLSLRGGESPLRTPDATLPRFQDRPSSVRSSSFLSPFQNTTPSTPSQTSLHSAHSIHTRQSSSVSQAPLEAVKTPSTLLPPAAEKHLPPPEPIKKPLKTIPPNHPLVLLLDMLAYTTHIYNLFFIPLTLAFSCDLHTPLIHALNYTGDLILISNYCLHGFYVQFADEWGFWTKEKEDIMKDFWRRRNGWVYVVCSLPWDGYWVWRGVREFWGCEYQEHLGEATLWTWWALTRCLRLIPMTHFLAAFFAFKIPKVPLPISRLIKNIIVLVIIVHVSACLFWFVSATQPNAQVHSWIISKSLDIMQPHIDFETGNEGIWTNVTDTRVFRRDESRVGVPLFSRYTASFVGAFKSLFVADRGTVPTVWENAFTVLETLVAGIIAASFFGNLGVIIKHMDKSAGEHKVVKKHKYNTTQMTSYMHEKSFPPDLQTRILTHDHHNFIRTLGMDEATIFEDVPKILQQDIANELYLGLVSSLPLFKGCDPAFLYSITRAVKPLTLMGGWYVFRKDDEANEMYFIREGVVEVCSADGNVVFVTLKSGGFFGEIALLENCRRTASVRAAIDTDLCFLSRTDFTEILDSYPLARQTIMQTVEERRAADRKRAEEAEEVKRIAAEKEAAKLREKELKEARSRWKKGRRWGVGGQSGFSVGMSSGHGTSSRMSIGSRMSGLQSAGSSATGKSFFKGLKTLSRQSSQLSQEKLSELLQNSTSSNFHLESQPQNPIHAGPHFTLPPTIDPILSSQDMLIEEAIKRPTSISRRPAAPPAQTTPEVFITPASPRQSLVAGDSMAGGDFQNIAEIDQQQKQQQQQSYRQRAISRGRSGRGSGIDITAEIIPEGGVEEEEEETEGDGTSTFERGTYSGSLLSVTPQRKALTAKRLTRRGSWDGGVSPPPVAVPAPLTAPKSAPVRRGGSWDGGMGSPVGGSGEEVVSVVGNTVKDDVERRIKEWEKKHGKVGGASRDLESGV</sequence>
<keyword evidence="6" id="KW-0472">Membrane</keyword>
<dbReference type="PANTHER" id="PTHR45638:SF11">
    <property type="entry name" value="CYCLIC NUCLEOTIDE-GATED CATION CHANNEL SUBUNIT A"/>
    <property type="match status" value="1"/>
</dbReference>
<feature type="region of interest" description="Disordered" evidence="10">
    <location>
        <begin position="913"/>
        <end position="1038"/>
    </location>
</feature>
<feature type="region of interest" description="Disordered" evidence="10">
    <location>
        <begin position="1"/>
        <end position="184"/>
    </location>
</feature>
<keyword evidence="7" id="KW-1071">Ligand-gated ion channel</keyword>
<dbReference type="GO" id="GO:0044877">
    <property type="term" value="F:protein-containing complex binding"/>
    <property type="evidence" value="ECO:0007669"/>
    <property type="project" value="TreeGrafter"/>
</dbReference>
<dbReference type="SUPFAM" id="SSF81324">
    <property type="entry name" value="Voltage-gated potassium channels"/>
    <property type="match status" value="1"/>
</dbReference>
<dbReference type="SUPFAM" id="SSF51206">
    <property type="entry name" value="cAMP-binding domain-like"/>
    <property type="match status" value="1"/>
</dbReference>
<evidence type="ECO:0000256" key="9">
    <source>
        <dbReference type="SAM" id="Coils"/>
    </source>
</evidence>
<evidence type="ECO:0000256" key="10">
    <source>
        <dbReference type="SAM" id="MobiDB-lite"/>
    </source>
</evidence>
<feature type="compositionally biased region" description="Polar residues" evidence="10">
    <location>
        <begin position="970"/>
        <end position="979"/>
    </location>
</feature>
<feature type="compositionally biased region" description="Low complexity" evidence="10">
    <location>
        <begin position="769"/>
        <end position="780"/>
    </location>
</feature>
<feature type="region of interest" description="Disordered" evidence="10">
    <location>
        <begin position="863"/>
        <end position="882"/>
    </location>
</feature>
<dbReference type="PROSITE" id="PS00889">
    <property type="entry name" value="CNMP_BINDING_2"/>
    <property type="match status" value="1"/>
</dbReference>
<evidence type="ECO:0000256" key="1">
    <source>
        <dbReference type="ARBA" id="ARBA00004141"/>
    </source>
</evidence>
<dbReference type="InterPro" id="IPR050866">
    <property type="entry name" value="CNG_cation_channel"/>
</dbReference>
<dbReference type="GO" id="GO:0005221">
    <property type="term" value="F:intracellularly cyclic nucleotide-activated monoatomic cation channel activity"/>
    <property type="evidence" value="ECO:0007669"/>
    <property type="project" value="InterPro"/>
</dbReference>
<dbReference type="PROSITE" id="PS50042">
    <property type="entry name" value="CNMP_BINDING_3"/>
    <property type="match status" value="1"/>
</dbReference>
<keyword evidence="13" id="KW-1185">Reference proteome</keyword>
<dbReference type="Pfam" id="PF00027">
    <property type="entry name" value="cNMP_binding"/>
    <property type="match status" value="1"/>
</dbReference>
<comment type="subcellular location">
    <subcellularLocation>
        <location evidence="1">Membrane</location>
        <topology evidence="1">Multi-pass membrane protein</topology>
    </subcellularLocation>
</comment>
<feature type="compositionally biased region" description="Polar residues" evidence="10">
    <location>
        <begin position="757"/>
        <end position="768"/>
    </location>
</feature>
<dbReference type="InterPro" id="IPR014710">
    <property type="entry name" value="RmlC-like_jellyroll"/>
</dbReference>
<comment type="caution">
    <text evidence="12">The sequence shown here is derived from an EMBL/GenBank/DDBJ whole genome shotgun (WGS) entry which is preliminary data.</text>
</comment>
<reference evidence="12" key="1">
    <citation type="submission" date="2020-05" db="EMBL/GenBank/DDBJ databases">
        <title>Phylogenomic resolution of chytrid fungi.</title>
        <authorList>
            <person name="Stajich J.E."/>
            <person name="Amses K."/>
            <person name="Simmons R."/>
            <person name="Seto K."/>
            <person name="Myers J."/>
            <person name="Bonds A."/>
            <person name="Quandt C.A."/>
            <person name="Barry K."/>
            <person name="Liu P."/>
            <person name="Grigoriev I."/>
            <person name="Longcore J.E."/>
            <person name="James T.Y."/>
        </authorList>
    </citation>
    <scope>NUCLEOTIDE SEQUENCE</scope>
    <source>
        <strain evidence="12">JEL0318</strain>
    </source>
</reference>
<evidence type="ECO:0000259" key="11">
    <source>
        <dbReference type="PROSITE" id="PS50042"/>
    </source>
</evidence>
<dbReference type="AlphaFoldDB" id="A0AAD5X0P4"/>
<feature type="compositionally biased region" description="Low complexity" evidence="10">
    <location>
        <begin position="137"/>
        <end position="162"/>
    </location>
</feature>
<feature type="compositionally biased region" description="Low complexity" evidence="10">
    <location>
        <begin position="103"/>
        <end position="124"/>
    </location>
</feature>
<protein>
    <submittedName>
        <fullName evidence="12">Kinesin-like protein kif27</fullName>
    </submittedName>
</protein>
<feature type="compositionally biased region" description="Polar residues" evidence="10">
    <location>
        <begin position="1"/>
        <end position="10"/>
    </location>
</feature>
<feature type="region of interest" description="Disordered" evidence="10">
    <location>
        <begin position="190"/>
        <end position="209"/>
    </location>
</feature>
<evidence type="ECO:0000256" key="4">
    <source>
        <dbReference type="ARBA" id="ARBA00022989"/>
    </source>
</evidence>
<keyword evidence="2" id="KW-0813">Transport</keyword>
<feature type="compositionally biased region" description="Gly residues" evidence="10">
    <location>
        <begin position="1023"/>
        <end position="1036"/>
    </location>
</feature>
<evidence type="ECO:0000256" key="6">
    <source>
        <dbReference type="ARBA" id="ARBA00023136"/>
    </source>
</evidence>
<dbReference type="CDD" id="cd00038">
    <property type="entry name" value="CAP_ED"/>
    <property type="match status" value="1"/>
</dbReference>
<keyword evidence="5" id="KW-0406">Ion transport</keyword>
<dbReference type="InterPro" id="IPR000595">
    <property type="entry name" value="cNMP-bd_dom"/>
</dbReference>
<dbReference type="GO" id="GO:0016020">
    <property type="term" value="C:membrane"/>
    <property type="evidence" value="ECO:0007669"/>
    <property type="project" value="UniProtKB-SubCell"/>
</dbReference>
<evidence type="ECO:0000256" key="7">
    <source>
        <dbReference type="ARBA" id="ARBA00023286"/>
    </source>
</evidence>
<feature type="compositionally biased region" description="Acidic residues" evidence="10">
    <location>
        <begin position="949"/>
        <end position="959"/>
    </location>
</feature>
<feature type="domain" description="Cyclic nucleotide-binding" evidence="11">
    <location>
        <begin position="589"/>
        <end position="706"/>
    </location>
</feature>